<dbReference type="InterPro" id="IPR004107">
    <property type="entry name" value="Integrase_SAM-like_N"/>
</dbReference>
<dbReference type="Pfam" id="PF00589">
    <property type="entry name" value="Phage_integrase"/>
    <property type="match status" value="1"/>
</dbReference>
<evidence type="ECO:0000256" key="2">
    <source>
        <dbReference type="ARBA" id="ARBA00008857"/>
    </source>
</evidence>
<comment type="function">
    <text evidence="1">Site-specific tyrosine recombinase, which acts by catalyzing the cutting and rejoining of the recombining DNA molecules.</text>
</comment>
<keyword evidence="3" id="KW-0229">DNA integration</keyword>
<evidence type="ECO:0000256" key="3">
    <source>
        <dbReference type="ARBA" id="ARBA00022908"/>
    </source>
</evidence>
<dbReference type="STRING" id="515620.EUBELI_01803"/>
<dbReference type="SUPFAM" id="SSF56349">
    <property type="entry name" value="DNA breaking-rejoining enzymes"/>
    <property type="match status" value="1"/>
</dbReference>
<dbReference type="eggNOG" id="COG0582">
    <property type="taxonomic scope" value="Bacteria"/>
</dbReference>
<dbReference type="InterPro" id="IPR028259">
    <property type="entry name" value="AP2-like_int_N"/>
</dbReference>
<protein>
    <submittedName>
        <fullName evidence="7">Integrase/recombinase XerC</fullName>
    </submittedName>
</protein>
<dbReference type="InterPro" id="IPR013762">
    <property type="entry name" value="Integrase-like_cat_sf"/>
</dbReference>
<evidence type="ECO:0000256" key="1">
    <source>
        <dbReference type="ARBA" id="ARBA00003283"/>
    </source>
</evidence>
<evidence type="ECO:0000256" key="4">
    <source>
        <dbReference type="ARBA" id="ARBA00023125"/>
    </source>
</evidence>
<dbReference type="EMBL" id="CP001104">
    <property type="protein sequence ID" value="ACR72793.1"/>
    <property type="molecule type" value="Genomic_DNA"/>
</dbReference>
<evidence type="ECO:0000313" key="8">
    <source>
        <dbReference type="Proteomes" id="UP000001476"/>
    </source>
</evidence>
<keyword evidence="4" id="KW-0238">DNA-binding</keyword>
<dbReference type="CDD" id="cd01189">
    <property type="entry name" value="INT_ICEBs1_C_like"/>
    <property type="match status" value="1"/>
</dbReference>
<dbReference type="HOGENOM" id="CLU_027562_17_0_9"/>
<dbReference type="GO" id="GO:0003677">
    <property type="term" value="F:DNA binding"/>
    <property type="evidence" value="ECO:0007669"/>
    <property type="project" value="UniProtKB-KW"/>
</dbReference>
<keyword evidence="5" id="KW-0233">DNA recombination</keyword>
<sequence length="400" mass="47228">MNMPAYKDSKTGTWFVKFYCKDWTGENKQIKKRGFATKREALDYERNYKIRQENNLDMTFGEFWKLYTEDVKNYVKLNTWLTKEHIVDTKILPYFRNLKMNEITPGDVRKWQNEMVAFRYENGKCYSQTYKKTMHNILSAIFNHACRFYNLKSNPARQAGNMGREEKKEMLFWTTEEYKKFSEAVIDKPVSFYAFEMLYWTGMRLGELLALTMEDFDFEKNTVRINKSYQRLQGQDVITTPKTPKSNRTIKLPKFLAEEMQEYFAMLYDQTPTDRIFLVTKSFLHHEMERGCKLSGVKKIRIHDLRHSHISHLIDLGFSAVAIADRVGHESIDITYRYSHLFPSKQVAMADRLDAVNASFEDCEDQDDDVEIMQTEETAPMIDMDAAAEKIISIDKYKAV</sequence>
<name>C4Z3W8_LACE2</name>
<dbReference type="Pfam" id="PF14657">
    <property type="entry name" value="Arm-DNA-bind_4"/>
    <property type="match status" value="1"/>
</dbReference>
<proteinExistence type="inferred from homology"/>
<dbReference type="GO" id="GO:0006310">
    <property type="term" value="P:DNA recombination"/>
    <property type="evidence" value="ECO:0007669"/>
    <property type="project" value="UniProtKB-KW"/>
</dbReference>
<dbReference type="GO" id="GO:0015074">
    <property type="term" value="P:DNA integration"/>
    <property type="evidence" value="ECO:0007669"/>
    <property type="project" value="UniProtKB-KW"/>
</dbReference>
<evidence type="ECO:0000256" key="5">
    <source>
        <dbReference type="ARBA" id="ARBA00023172"/>
    </source>
</evidence>
<evidence type="ECO:0000313" key="7">
    <source>
        <dbReference type="EMBL" id="ACR72793.1"/>
    </source>
</evidence>
<comment type="similarity">
    <text evidence="2">Belongs to the 'phage' integrase family.</text>
</comment>
<dbReference type="PANTHER" id="PTHR30349">
    <property type="entry name" value="PHAGE INTEGRASE-RELATED"/>
    <property type="match status" value="1"/>
</dbReference>
<dbReference type="Proteomes" id="UP000001476">
    <property type="component" value="Chromosome"/>
</dbReference>
<dbReference type="Gene3D" id="1.10.443.10">
    <property type="entry name" value="Intergrase catalytic core"/>
    <property type="match status" value="1"/>
</dbReference>
<reference evidence="7 8" key="1">
    <citation type="journal article" date="2009" name="Proc. Natl. Acad. Sci. U.S.A.">
        <title>Characterizing a model human gut microbiota composed of members of its two dominant bacterial phyla.</title>
        <authorList>
            <person name="Mahowald M.A."/>
            <person name="Rey F.E."/>
            <person name="Seedorf H."/>
            <person name="Turnbaugh P.J."/>
            <person name="Fulton R.S."/>
            <person name="Wollam A."/>
            <person name="Shah N."/>
            <person name="Wang C."/>
            <person name="Magrini V."/>
            <person name="Wilson R.K."/>
            <person name="Cantarel B.L."/>
            <person name="Coutinho P.M."/>
            <person name="Henrissat B."/>
            <person name="Crock L.W."/>
            <person name="Russell A."/>
            <person name="Verberkmoes N.C."/>
            <person name="Hettich R.L."/>
            <person name="Gordon J.I."/>
        </authorList>
    </citation>
    <scope>NUCLEOTIDE SEQUENCE [LARGE SCALE GENOMIC DNA]</scope>
    <source>
        <strain evidence="8">ATCC 27750 / DSM 3376 / VPI C15-48 / C15-B4</strain>
    </source>
</reference>
<accession>C4Z3W8</accession>
<organism evidence="7 8">
    <name type="scientific">Lachnospira eligens (strain ATCC 27750 / DSM 3376 / VPI C15-48 / C15-B4)</name>
    <name type="common">Eubacterium eligens</name>
    <dbReference type="NCBI Taxonomy" id="515620"/>
    <lineage>
        <taxon>Bacteria</taxon>
        <taxon>Bacillati</taxon>
        <taxon>Bacillota</taxon>
        <taxon>Clostridia</taxon>
        <taxon>Lachnospirales</taxon>
        <taxon>Lachnospiraceae</taxon>
        <taxon>Lachnospira</taxon>
    </lineage>
</organism>
<feature type="domain" description="Tyr recombinase" evidence="6">
    <location>
        <begin position="168"/>
        <end position="351"/>
    </location>
</feature>
<dbReference type="Pfam" id="PF14659">
    <property type="entry name" value="Phage_int_SAM_3"/>
    <property type="match status" value="1"/>
</dbReference>
<dbReference type="KEGG" id="eel:EUBELI_01803"/>
<dbReference type="PANTHER" id="PTHR30349:SF64">
    <property type="entry name" value="PROPHAGE INTEGRASE INTD-RELATED"/>
    <property type="match status" value="1"/>
</dbReference>
<dbReference type="InterPro" id="IPR011010">
    <property type="entry name" value="DNA_brk_join_enz"/>
</dbReference>
<evidence type="ECO:0000259" key="6">
    <source>
        <dbReference type="PROSITE" id="PS51898"/>
    </source>
</evidence>
<keyword evidence="8" id="KW-1185">Reference proteome</keyword>
<dbReference type="InterPro" id="IPR002104">
    <property type="entry name" value="Integrase_catalytic"/>
</dbReference>
<dbReference type="PROSITE" id="PS51898">
    <property type="entry name" value="TYR_RECOMBINASE"/>
    <property type="match status" value="1"/>
</dbReference>
<dbReference type="Gene3D" id="1.10.150.130">
    <property type="match status" value="1"/>
</dbReference>
<dbReference type="InterPro" id="IPR010998">
    <property type="entry name" value="Integrase_recombinase_N"/>
</dbReference>
<gene>
    <name evidence="7" type="ordered locus">EUBELI_01803</name>
</gene>
<dbReference type="InterPro" id="IPR050090">
    <property type="entry name" value="Tyrosine_recombinase_XerCD"/>
</dbReference>
<dbReference type="AlphaFoldDB" id="C4Z3W8"/>